<organism evidence="4 5">
    <name type="scientific">Pararobbsia alpina</name>
    <dbReference type="NCBI Taxonomy" id="621374"/>
    <lineage>
        <taxon>Bacteria</taxon>
        <taxon>Pseudomonadati</taxon>
        <taxon>Pseudomonadota</taxon>
        <taxon>Betaproteobacteria</taxon>
        <taxon>Burkholderiales</taxon>
        <taxon>Burkholderiaceae</taxon>
        <taxon>Pararobbsia</taxon>
    </lineage>
</organism>
<keyword evidence="1 2" id="KW-0129">CBS domain</keyword>
<evidence type="ECO:0000313" key="4">
    <source>
        <dbReference type="EMBL" id="CAB3786085.1"/>
    </source>
</evidence>
<reference evidence="4 5" key="1">
    <citation type="submission" date="2020-04" db="EMBL/GenBank/DDBJ databases">
        <authorList>
            <person name="De Canck E."/>
        </authorList>
    </citation>
    <scope>NUCLEOTIDE SEQUENCE [LARGE SCALE GENOMIC DNA]</scope>
    <source>
        <strain evidence="4 5">LMG 28138</strain>
    </source>
</reference>
<dbReference type="EMBL" id="CADIKM010000007">
    <property type="protein sequence ID" value="CAB3786085.1"/>
    <property type="molecule type" value="Genomic_DNA"/>
</dbReference>
<dbReference type="SMART" id="SM00116">
    <property type="entry name" value="CBS"/>
    <property type="match status" value="2"/>
</dbReference>
<evidence type="ECO:0000256" key="2">
    <source>
        <dbReference type="PROSITE-ProRule" id="PRU00703"/>
    </source>
</evidence>
<dbReference type="PROSITE" id="PS51371">
    <property type="entry name" value="CBS"/>
    <property type="match status" value="2"/>
</dbReference>
<evidence type="ECO:0000256" key="1">
    <source>
        <dbReference type="ARBA" id="ARBA00023122"/>
    </source>
</evidence>
<dbReference type="SUPFAM" id="SSF54631">
    <property type="entry name" value="CBS-domain pair"/>
    <property type="match status" value="1"/>
</dbReference>
<feature type="domain" description="CBS" evidence="3">
    <location>
        <begin position="10"/>
        <end position="68"/>
    </location>
</feature>
<dbReference type="InterPro" id="IPR000644">
    <property type="entry name" value="CBS_dom"/>
</dbReference>
<dbReference type="CDD" id="cd04623">
    <property type="entry name" value="CBS_pair_bac_euk"/>
    <property type="match status" value="1"/>
</dbReference>
<keyword evidence="5" id="KW-1185">Reference proteome</keyword>
<dbReference type="PANTHER" id="PTHR43080:SF2">
    <property type="entry name" value="CBS DOMAIN-CONTAINING PROTEIN"/>
    <property type="match status" value="1"/>
</dbReference>
<gene>
    <name evidence="4" type="primary">hrp1</name>
    <name evidence="4" type="ORF">LMG28138_02161</name>
</gene>
<dbReference type="Pfam" id="PF00571">
    <property type="entry name" value="CBS"/>
    <property type="match status" value="2"/>
</dbReference>
<dbReference type="Proteomes" id="UP000494115">
    <property type="component" value="Unassembled WGS sequence"/>
</dbReference>
<dbReference type="InterPro" id="IPR051257">
    <property type="entry name" value="Diverse_CBS-Domain"/>
</dbReference>
<evidence type="ECO:0000259" key="3">
    <source>
        <dbReference type="PROSITE" id="PS51371"/>
    </source>
</evidence>
<dbReference type="PANTHER" id="PTHR43080">
    <property type="entry name" value="CBS DOMAIN-CONTAINING PROTEIN CBSX3, MITOCHONDRIAL"/>
    <property type="match status" value="1"/>
</dbReference>
<feature type="domain" description="CBS" evidence="3">
    <location>
        <begin position="77"/>
        <end position="132"/>
    </location>
</feature>
<dbReference type="Gene3D" id="3.10.580.10">
    <property type="entry name" value="CBS-domain"/>
    <property type="match status" value="1"/>
</dbReference>
<dbReference type="AlphaFoldDB" id="A0A6S7BEM4"/>
<name>A0A6S7BEM4_9BURK</name>
<accession>A0A6S7BEM4</accession>
<protein>
    <submittedName>
        <fullName evidence="4">Hypoxic response protein 1</fullName>
    </submittedName>
</protein>
<sequence length="146" mass="16546">MTQVAQVLNAKPDHYVFTIAESASVYDAIKLMAEKGIGALIVMRHDEVVGIVTERDYARKIVLKDRSSKTTQVSEIMSRGVRYVQREQTSQDCMAIMTEHRLRHLPVIEKGRLIGMISIGDLVKDIISEQEFTIQQLEHYITGARS</sequence>
<dbReference type="InterPro" id="IPR046342">
    <property type="entry name" value="CBS_dom_sf"/>
</dbReference>
<evidence type="ECO:0000313" key="5">
    <source>
        <dbReference type="Proteomes" id="UP000494115"/>
    </source>
</evidence>
<dbReference type="InterPro" id="IPR044725">
    <property type="entry name" value="CBSX3_CBS_dom"/>
</dbReference>
<dbReference type="RefSeq" id="WP_175104753.1">
    <property type="nucleotide sequence ID" value="NZ_CADIKM010000007.1"/>
</dbReference>
<proteinExistence type="predicted"/>